<dbReference type="Gene3D" id="3.30.420.10">
    <property type="entry name" value="Ribonuclease H-like superfamily/Ribonuclease H"/>
    <property type="match status" value="1"/>
</dbReference>
<sequence length="271" mass="30282">MRIMVSDEPPLVENWKPPPANWVKVNVDAAFKMEEAVAAMVVRDNEGKILLLDTCIFTAMSAFDAEIKTLNWAASKASSCGWKNLIWISDAKEAVRLILDHSVPANWPSRDEIKFLRNIFTREDWKLEWNCRPANKLADISAKFSLSNSRVIFYYEFSIGNLPKCISDCVLVEQLAAALLRALLHHALSSSDVRFPPESHSSLHEGVKLYVYNSRSRHVEGVRLRAMEAALADASSHGMSSKDAGKQAVKEGAKAAKLATKQAKRIELILF</sequence>
<dbReference type="PANTHER" id="PTHR47074:SF11">
    <property type="entry name" value="REVERSE TRANSCRIPTASE-LIKE PROTEIN"/>
    <property type="match status" value="1"/>
</dbReference>
<dbReference type="GO" id="GO:0003676">
    <property type="term" value="F:nucleic acid binding"/>
    <property type="evidence" value="ECO:0007669"/>
    <property type="project" value="InterPro"/>
</dbReference>
<dbReference type="GO" id="GO:0004523">
    <property type="term" value="F:RNA-DNA hybrid ribonuclease activity"/>
    <property type="evidence" value="ECO:0007669"/>
    <property type="project" value="InterPro"/>
</dbReference>
<keyword evidence="3" id="KW-1185">Reference proteome</keyword>
<name>A0A8K0HCS4_9ROSA</name>
<evidence type="ECO:0000313" key="3">
    <source>
        <dbReference type="Proteomes" id="UP000796880"/>
    </source>
</evidence>
<comment type="caution">
    <text evidence="2">The sequence shown here is derived from an EMBL/GenBank/DDBJ whole genome shotgun (WGS) entry which is preliminary data.</text>
</comment>
<dbReference type="OrthoDB" id="1706056at2759"/>
<proteinExistence type="predicted"/>
<protein>
    <recommendedName>
        <fullName evidence="1">RNase H type-1 domain-containing protein</fullName>
    </recommendedName>
</protein>
<dbReference type="InterPro" id="IPR044730">
    <property type="entry name" value="RNase_H-like_dom_plant"/>
</dbReference>
<dbReference type="InterPro" id="IPR002156">
    <property type="entry name" value="RNaseH_domain"/>
</dbReference>
<dbReference type="SUPFAM" id="SSF53098">
    <property type="entry name" value="Ribonuclease H-like"/>
    <property type="match status" value="1"/>
</dbReference>
<dbReference type="PANTHER" id="PTHR47074">
    <property type="entry name" value="BNAC02G40300D PROTEIN"/>
    <property type="match status" value="1"/>
</dbReference>
<dbReference type="EMBL" id="VOIH02000003">
    <property type="protein sequence ID" value="KAF3449996.1"/>
    <property type="molecule type" value="Genomic_DNA"/>
</dbReference>
<dbReference type="InterPro" id="IPR036397">
    <property type="entry name" value="RNaseH_sf"/>
</dbReference>
<evidence type="ECO:0000259" key="1">
    <source>
        <dbReference type="Pfam" id="PF13456"/>
    </source>
</evidence>
<gene>
    <name evidence="2" type="ORF">FNV43_RR06075</name>
</gene>
<evidence type="ECO:0000313" key="2">
    <source>
        <dbReference type="EMBL" id="KAF3449996.1"/>
    </source>
</evidence>
<dbReference type="InterPro" id="IPR052929">
    <property type="entry name" value="RNase_H-like_EbsB-rel"/>
</dbReference>
<reference evidence="2" key="1">
    <citation type="submission" date="2020-03" db="EMBL/GenBank/DDBJ databases">
        <title>A high-quality chromosome-level genome assembly of a woody plant with both climbing and erect habits, Rhamnella rubrinervis.</title>
        <authorList>
            <person name="Lu Z."/>
            <person name="Yang Y."/>
            <person name="Zhu X."/>
            <person name="Sun Y."/>
        </authorList>
    </citation>
    <scope>NUCLEOTIDE SEQUENCE</scope>
    <source>
        <strain evidence="2">BYM</strain>
        <tissue evidence="2">Leaf</tissue>
    </source>
</reference>
<dbReference type="AlphaFoldDB" id="A0A8K0HCS4"/>
<organism evidence="2 3">
    <name type="scientific">Rhamnella rubrinervis</name>
    <dbReference type="NCBI Taxonomy" id="2594499"/>
    <lineage>
        <taxon>Eukaryota</taxon>
        <taxon>Viridiplantae</taxon>
        <taxon>Streptophyta</taxon>
        <taxon>Embryophyta</taxon>
        <taxon>Tracheophyta</taxon>
        <taxon>Spermatophyta</taxon>
        <taxon>Magnoliopsida</taxon>
        <taxon>eudicotyledons</taxon>
        <taxon>Gunneridae</taxon>
        <taxon>Pentapetalae</taxon>
        <taxon>rosids</taxon>
        <taxon>fabids</taxon>
        <taxon>Rosales</taxon>
        <taxon>Rhamnaceae</taxon>
        <taxon>rhamnoid group</taxon>
        <taxon>Rhamneae</taxon>
        <taxon>Rhamnella</taxon>
    </lineage>
</organism>
<feature type="domain" description="RNase H type-1" evidence="1">
    <location>
        <begin position="26"/>
        <end position="144"/>
    </location>
</feature>
<dbReference type="CDD" id="cd06222">
    <property type="entry name" value="RNase_H_like"/>
    <property type="match status" value="1"/>
</dbReference>
<dbReference type="Pfam" id="PF13456">
    <property type="entry name" value="RVT_3"/>
    <property type="match status" value="1"/>
</dbReference>
<dbReference type="Proteomes" id="UP000796880">
    <property type="component" value="Unassembled WGS sequence"/>
</dbReference>
<dbReference type="InterPro" id="IPR012337">
    <property type="entry name" value="RNaseH-like_sf"/>
</dbReference>
<accession>A0A8K0HCS4</accession>